<evidence type="ECO:0000313" key="1">
    <source>
        <dbReference type="EMBL" id="RYO79680.1"/>
    </source>
</evidence>
<dbReference type="EMBL" id="QJNS01000318">
    <property type="protein sequence ID" value="RYO79680.1"/>
    <property type="molecule type" value="Genomic_DNA"/>
</dbReference>
<name>A0ABY0GXC6_9PEZI</name>
<dbReference type="Proteomes" id="UP000294003">
    <property type="component" value="Unassembled WGS sequence"/>
</dbReference>
<proteinExistence type="predicted"/>
<sequence>MDSSAAVPIVRYGVENKYIPGDPTGWKMKDCGNICHWTGRDRYRSCPRFSAADFQQREDNRIKAVETFLAYITQVTGVEAAREHGTVVRDTPEELVIDHHFRGFDVRVIQLRDASYADKGSYTKARRAQELEKRSEEKMTAAEPVMGRGAENLLMAQRMHRGEAPPIPIASRYEG</sequence>
<reference evidence="1 2" key="1">
    <citation type="submission" date="2018-06" db="EMBL/GenBank/DDBJ databases">
        <title>Complete Genomes of Monosporascus.</title>
        <authorList>
            <person name="Robinson A.J."/>
            <person name="Natvig D.O."/>
        </authorList>
    </citation>
    <scope>NUCLEOTIDE SEQUENCE [LARGE SCALE GENOMIC DNA]</scope>
    <source>
        <strain evidence="1 2">CBS 609.92</strain>
    </source>
</reference>
<accession>A0ABY0GXC6</accession>
<comment type="caution">
    <text evidence="1">The sequence shown here is derived from an EMBL/GenBank/DDBJ whole genome shotgun (WGS) entry which is preliminary data.</text>
</comment>
<keyword evidence="2" id="KW-1185">Reference proteome</keyword>
<gene>
    <name evidence="1" type="ORF">DL762_008039</name>
</gene>
<organism evidence="1 2">
    <name type="scientific">Monosporascus cannonballus</name>
    <dbReference type="NCBI Taxonomy" id="155416"/>
    <lineage>
        <taxon>Eukaryota</taxon>
        <taxon>Fungi</taxon>
        <taxon>Dikarya</taxon>
        <taxon>Ascomycota</taxon>
        <taxon>Pezizomycotina</taxon>
        <taxon>Sordariomycetes</taxon>
        <taxon>Xylariomycetidae</taxon>
        <taxon>Xylariales</taxon>
        <taxon>Xylariales incertae sedis</taxon>
        <taxon>Monosporascus</taxon>
    </lineage>
</organism>
<protein>
    <submittedName>
        <fullName evidence="1">Uncharacterized protein</fullName>
    </submittedName>
</protein>
<evidence type="ECO:0000313" key="2">
    <source>
        <dbReference type="Proteomes" id="UP000294003"/>
    </source>
</evidence>